<name>A0AAQ3K8G4_9LILI</name>
<dbReference type="SUPFAM" id="SSF90229">
    <property type="entry name" value="CCCH zinc finger"/>
    <property type="match status" value="1"/>
</dbReference>
<evidence type="ECO:0000256" key="4">
    <source>
        <dbReference type="ARBA" id="ARBA00022833"/>
    </source>
</evidence>
<protein>
    <submittedName>
        <fullName evidence="8">Tristetraprolin-like</fullName>
    </submittedName>
</protein>
<dbReference type="FunFam" id="4.10.1000.10:FF:000001">
    <property type="entry name" value="zinc finger CCCH domain-containing protein 15-like"/>
    <property type="match status" value="1"/>
</dbReference>
<dbReference type="Pfam" id="PF00642">
    <property type="entry name" value="zf-CCCH"/>
    <property type="match status" value="1"/>
</dbReference>
<dbReference type="InterPro" id="IPR045877">
    <property type="entry name" value="ZFP36-like"/>
</dbReference>
<keyword evidence="3 5" id="KW-0863">Zinc-finger</keyword>
<feature type="compositionally biased region" description="Low complexity" evidence="6">
    <location>
        <begin position="113"/>
        <end position="129"/>
    </location>
</feature>
<evidence type="ECO:0000256" key="3">
    <source>
        <dbReference type="ARBA" id="ARBA00022771"/>
    </source>
</evidence>
<feature type="region of interest" description="Disordered" evidence="6">
    <location>
        <begin position="113"/>
        <end position="134"/>
    </location>
</feature>
<gene>
    <name evidence="8" type="ORF">Cni_G12510</name>
</gene>
<keyword evidence="2" id="KW-0677">Repeat</keyword>
<dbReference type="InterPro" id="IPR000571">
    <property type="entry name" value="Znf_CCCH"/>
</dbReference>
<reference evidence="8 9" key="1">
    <citation type="submission" date="2023-10" db="EMBL/GenBank/DDBJ databases">
        <title>Chromosome-scale genome assembly provides insights into flower coloration mechanisms of Canna indica.</title>
        <authorList>
            <person name="Li C."/>
        </authorList>
    </citation>
    <scope>NUCLEOTIDE SEQUENCE [LARGE SCALE GENOMIC DNA]</scope>
    <source>
        <tissue evidence="8">Flower</tissue>
    </source>
</reference>
<feature type="region of interest" description="Disordered" evidence="6">
    <location>
        <begin position="213"/>
        <end position="256"/>
    </location>
</feature>
<proteinExistence type="predicted"/>
<feature type="domain" description="C3H1-type" evidence="7">
    <location>
        <begin position="177"/>
        <end position="205"/>
    </location>
</feature>
<keyword evidence="4 5" id="KW-0862">Zinc</keyword>
<dbReference type="Gene3D" id="4.10.1000.10">
    <property type="entry name" value="Zinc finger, CCCH-type"/>
    <property type="match status" value="1"/>
</dbReference>
<evidence type="ECO:0000256" key="2">
    <source>
        <dbReference type="ARBA" id="ARBA00022737"/>
    </source>
</evidence>
<accession>A0AAQ3K8G4</accession>
<evidence type="ECO:0000256" key="6">
    <source>
        <dbReference type="SAM" id="MobiDB-lite"/>
    </source>
</evidence>
<organism evidence="8 9">
    <name type="scientific">Canna indica</name>
    <name type="common">Indian-shot</name>
    <dbReference type="NCBI Taxonomy" id="4628"/>
    <lineage>
        <taxon>Eukaryota</taxon>
        <taxon>Viridiplantae</taxon>
        <taxon>Streptophyta</taxon>
        <taxon>Embryophyta</taxon>
        <taxon>Tracheophyta</taxon>
        <taxon>Spermatophyta</taxon>
        <taxon>Magnoliopsida</taxon>
        <taxon>Liliopsida</taxon>
        <taxon>Zingiberales</taxon>
        <taxon>Cannaceae</taxon>
        <taxon>Canna</taxon>
    </lineage>
</organism>
<sequence>MENLGIGFEGSGGGDLTVDAGALGAWIESSSIRRRRFSSPSPSAYLAPAFDACAVATPLSSDGGSSGCSIDFDASLLRYTRSGSYHSSTDSSDLRSTSTRRRLQRLLQLRPSLSSLSSSSSRGSNSSIPPLSPIENLLPVRSSPMYMTPVKVEVGEDVMVMDGVLVSDAESSSGRGLYKTEVCRSWEENGICRYGSKCQFAHGKEELHSVRPIKHKSELSARRSGRNRSPLCSIPSSIDSATSEGTNRTVASTAGTDTQLTKEAECLKVDVPCHVVEGTLDQGAATELPKELVNNITPCKELINNITPCSMTNILTVEIDGKQLVDPISSPSSLEPLFQWPPTESEDAQINMVLYGPCKSQRLPVFSEICSE</sequence>
<feature type="compositionally biased region" description="Polar residues" evidence="6">
    <location>
        <begin position="234"/>
        <end position="256"/>
    </location>
</feature>
<dbReference type="AlphaFoldDB" id="A0AAQ3K8G4"/>
<dbReference type="EMBL" id="CP136893">
    <property type="protein sequence ID" value="WOL03790.1"/>
    <property type="molecule type" value="Genomic_DNA"/>
</dbReference>
<dbReference type="GO" id="GO:0003729">
    <property type="term" value="F:mRNA binding"/>
    <property type="evidence" value="ECO:0007669"/>
    <property type="project" value="InterPro"/>
</dbReference>
<evidence type="ECO:0000313" key="8">
    <source>
        <dbReference type="EMBL" id="WOL03790.1"/>
    </source>
</evidence>
<evidence type="ECO:0000256" key="1">
    <source>
        <dbReference type="ARBA" id="ARBA00022723"/>
    </source>
</evidence>
<evidence type="ECO:0000256" key="5">
    <source>
        <dbReference type="PROSITE-ProRule" id="PRU00723"/>
    </source>
</evidence>
<evidence type="ECO:0000259" key="7">
    <source>
        <dbReference type="PROSITE" id="PS50103"/>
    </source>
</evidence>
<dbReference type="GO" id="GO:0008270">
    <property type="term" value="F:zinc ion binding"/>
    <property type="evidence" value="ECO:0007669"/>
    <property type="project" value="UniProtKB-KW"/>
</dbReference>
<dbReference type="PANTHER" id="PTHR12547:SF18">
    <property type="entry name" value="PROTEIN TIS11"/>
    <property type="match status" value="1"/>
</dbReference>
<dbReference type="PANTHER" id="PTHR12547">
    <property type="entry name" value="CCCH ZINC FINGER/TIS11-RELATED"/>
    <property type="match status" value="1"/>
</dbReference>
<dbReference type="SMART" id="SM00356">
    <property type="entry name" value="ZnF_C3H1"/>
    <property type="match status" value="1"/>
</dbReference>
<evidence type="ECO:0000313" key="9">
    <source>
        <dbReference type="Proteomes" id="UP001327560"/>
    </source>
</evidence>
<dbReference type="Proteomes" id="UP001327560">
    <property type="component" value="Chromosome 4"/>
</dbReference>
<keyword evidence="9" id="KW-1185">Reference proteome</keyword>
<dbReference type="PROSITE" id="PS50103">
    <property type="entry name" value="ZF_C3H1"/>
    <property type="match status" value="1"/>
</dbReference>
<keyword evidence="1 5" id="KW-0479">Metal-binding</keyword>
<dbReference type="InterPro" id="IPR036855">
    <property type="entry name" value="Znf_CCCH_sf"/>
</dbReference>
<feature type="zinc finger region" description="C3H1-type" evidence="5">
    <location>
        <begin position="177"/>
        <end position="205"/>
    </location>
</feature>